<dbReference type="InterPro" id="IPR009081">
    <property type="entry name" value="PP-bd_ACP"/>
</dbReference>
<dbReference type="CDD" id="cd19535">
    <property type="entry name" value="Cyc_NRPS"/>
    <property type="match status" value="2"/>
</dbReference>
<dbReference type="InterPro" id="IPR000873">
    <property type="entry name" value="AMP-dep_synth/lig_dom"/>
</dbReference>
<dbReference type="Gene3D" id="3.30.300.30">
    <property type="match status" value="2"/>
</dbReference>
<proteinExistence type="inferred from homology"/>
<evidence type="ECO:0000256" key="1">
    <source>
        <dbReference type="ARBA" id="ARBA00001957"/>
    </source>
</evidence>
<dbReference type="SUPFAM" id="SSF52777">
    <property type="entry name" value="CoA-dependent acyltransferases"/>
    <property type="match status" value="4"/>
</dbReference>
<dbReference type="SUPFAM" id="SSF47336">
    <property type="entry name" value="ACP-like"/>
    <property type="match status" value="3"/>
</dbReference>
<evidence type="ECO:0000259" key="9">
    <source>
        <dbReference type="PROSITE" id="PS50075"/>
    </source>
</evidence>
<evidence type="ECO:0000256" key="8">
    <source>
        <dbReference type="ARBA" id="ARBA00032875"/>
    </source>
</evidence>
<gene>
    <name evidence="10" type="ORF">EQ812_03900</name>
</gene>
<reference evidence="10 11" key="1">
    <citation type="journal article" date="2019" name="Sci. Transl. Med.">
        <title>Quorum sensing between bacterial species on the skin protects against epidermal injury in atopic dermatitis.</title>
        <authorList>
            <person name="Williams M.R."/>
        </authorList>
    </citation>
    <scope>NUCLEOTIDE SEQUENCE [LARGE SCALE GENOMIC DNA]</scope>
    <source>
        <strain evidence="10 11">E7</strain>
    </source>
</reference>
<dbReference type="Pfam" id="PF00550">
    <property type="entry name" value="PP-binding"/>
    <property type="match status" value="3"/>
</dbReference>
<keyword evidence="6" id="KW-0436">Ligase</keyword>
<dbReference type="EMBL" id="SCHB01000002">
    <property type="protein sequence ID" value="TBW72997.1"/>
    <property type="molecule type" value="Genomic_DNA"/>
</dbReference>
<evidence type="ECO:0000256" key="5">
    <source>
        <dbReference type="ARBA" id="ARBA00022553"/>
    </source>
</evidence>
<feature type="domain" description="Carrier" evidence="9">
    <location>
        <begin position="4"/>
        <end position="79"/>
    </location>
</feature>
<dbReference type="SUPFAM" id="SSF53335">
    <property type="entry name" value="S-adenosyl-L-methionine-dependent methyltransferases"/>
    <property type="match status" value="1"/>
</dbReference>
<dbReference type="PROSITE" id="PS00012">
    <property type="entry name" value="PHOSPHOPANTETHEINE"/>
    <property type="match status" value="1"/>
</dbReference>
<dbReference type="Gene3D" id="3.40.50.12780">
    <property type="entry name" value="N-terminal domain of ligase-like"/>
    <property type="match status" value="1"/>
</dbReference>
<comment type="caution">
    <text evidence="10">The sequence shown here is derived from an EMBL/GenBank/DDBJ whole genome shotgun (WGS) entry which is preliminary data.</text>
</comment>
<dbReference type="Gene3D" id="3.30.559.10">
    <property type="entry name" value="Chloramphenicol acetyltransferase-like domain"/>
    <property type="match status" value="2"/>
</dbReference>
<protein>
    <recommendedName>
        <fullName evidence="3">Putative long chain fatty acid-CoA ligase VraA</fullName>
    </recommendedName>
    <alternativeName>
        <fullName evidence="8">Acyl-CoA synthetase</fullName>
    </alternativeName>
</protein>
<dbReference type="Gene3D" id="1.10.1200.10">
    <property type="entry name" value="ACP-like"/>
    <property type="match status" value="3"/>
</dbReference>
<dbReference type="FunFam" id="3.30.559.10:FF:000023">
    <property type="entry name" value="Non-ribosomal peptide synthetase"/>
    <property type="match status" value="2"/>
</dbReference>
<evidence type="ECO:0000256" key="3">
    <source>
        <dbReference type="ARBA" id="ARBA00017625"/>
    </source>
</evidence>
<dbReference type="InterPro" id="IPR010071">
    <property type="entry name" value="AA_adenyl_dom"/>
</dbReference>
<accession>A0A4Q9WCL2</accession>
<dbReference type="GO" id="GO:0017000">
    <property type="term" value="P:antibiotic biosynthetic process"/>
    <property type="evidence" value="ECO:0007669"/>
    <property type="project" value="UniProtKB-KW"/>
</dbReference>
<dbReference type="InterPro" id="IPR057737">
    <property type="entry name" value="Condensation_MtbB-like"/>
</dbReference>
<dbReference type="InterPro" id="IPR023213">
    <property type="entry name" value="CAT-like_dom_sf"/>
</dbReference>
<dbReference type="Proteomes" id="UP000293637">
    <property type="component" value="Unassembled WGS sequence"/>
</dbReference>
<dbReference type="GO" id="GO:0008610">
    <property type="term" value="P:lipid biosynthetic process"/>
    <property type="evidence" value="ECO:0007669"/>
    <property type="project" value="UniProtKB-ARBA"/>
</dbReference>
<sequence length="2007" mass="232029">MEVLFSKDKIKQLIKSWLTEKTNLTHIDAHENLINLGVHSIDIMALVSKLRREGLRIKFSQLIEKPTFSQWMLLVDNSKFKKKKSTVHHSIEAVDNYQPFPLTDVQSAYLIGREQDQVLGGVGCHAYFEIIGHQVDIEKLNQAWNELQRIHPMLRCRFIDNHQQQFLKEPIKKRIDIIELDNLDETQLSVELAKYRTELSHKKLDVYRGEVASLTAFILPQQKVQISLNIDLLVADVLSISMIIKQLAHLYHGHTVSEEQITFKTYLEQKQIDDEQVEQDKTFWSHKIDELQLNPIQLPILKKPELVEQVKVSRHKRIIENKVWEKIKENAKRFDTTPSIVLLTCYMLTLEKWSNQEGFYVNIPLFNRESDTKDVTHIVADFTNLLLVEHIPHKNERFANTLQRVKQTFIENVSHSDYSGVQVQRDVSKKYGESINIAPVVFACNIDYELENDETRQTFGEISYMVSQTPGVWLDFQSYLVKGDLHLCWDKVDDLLTDTTVDAMLDDYRRLLASLTDVDNWNKTNDILSEYVEDIQLSDLKQPNAMLYEGFVRNYQQTPDNIALIASDDGKRMTYGELFDKAMSVKQMLEDIGVKPHDYVGITLPRGIDQVVSILGVLFAGAAYVPIGIQQPSDRRDKIYKQVGIDVIISNTKYIESCSLRSSHKKMIDANLTTKPKDCKIKSVSANSSAYVIMTSGSTGVPKGVEITHNNAMNTILDINCKYHITNEDTLLMVSSIDFDLSVYDIFGILDAGGTLILTTEENFKDANKWLEIIHKYNVTVWDSVPILFDMLVTMAEGKNEHLPLSKVLLSGDWIDLNLPQRFYERSMSDSLVVAMGGATEASIWSNHIDVPHQLPIDWISIPYGTALKGQMYKVVDKFDRVCPNNVVGELHIGGLGVAKGYIGDQQLTEEKFYYDNNHVKWYRTGDQGRIWNDGTIEFLGRIDNQVKIKGHRIEIGEIEKAISNAIDISKVKVIKTNNALSAFIIPKSHTTILNDENGIKDIPQTLSRMNNMIYHVLMKMFENLNALDSLNYRSFETILTTLNVHKKYESIVNKWLNRLIAKGYINEQDGKYKRTSKVDNAYQYPDENKSIIKFLNKLEKYLPKLITGELNPIELFYQQEPELAPSKLAELMPWNMAIQDYLFKTIQELNNQSINVLEFETRNSALSSDLVHQINHKGKDYHYLDESKLLNREYIDHDIGIEVKNDFEQLKDHHYDVIIAVNALHRSFNIQQQLMKLKSKLKPDGHIIIVEPNLSLFIEQITVDILNAYIGDYKGKLTRRDWQNMFTENNFDCQRIQQVGNDRVYANIYCISPTDITSEYITSQLTHIIPNYMIPAHIYFLNVFPLNKNGKIDQKKLSQLARKQRNSDSSVKADNLTHMEQKILNIWRAEFNDNTINSDSNFYNIGGDSLIATHIAKEIETAFHINFTIKDAMENTTIKAQAAQVEKNKNQAHTDETIEFQTNPAKENEPFSLTDVQYSYFIGRKKELSHHNVSTHCYFEINATNIELERLERVWNKLIHSHGMMRAIITDDGLQQILSEVPYYKFKTNHLENKNSQQQQSSLLEIRNRLSHQVLDINQWPIFNIEVSILSDREVRLHISFDNLIFDGWSMFTLLSQWNQLYLNKDISQQLTALNFRDYVCYLNQLKQTEQYTKDRDYWLKRVGHFLTAPEIPTMAVSNDDANQFTRRTYHVDKQSWQKLKEIAKGIELTPTSLLIGIYAEAIRKVSHNDNFSLNITQFNRLPVHPNIEHVIGDFTTLTLLEIKHYGSTTLLDRFKYVQKQLVKDLEHHLYSGVEFQRDLRKYCEINDYILMPFVFTSGLGIHALNSQNLLGEIVYNISQTPQVWLDNQVIERDGGLDIYWDSVDHRIGTDNLDKMFDYFIKMILEIAHNKNVLNHELNVSDRYEDTYFTKIDSVLENDNQLEVSSFIDDVKDILTDIVKQEVSNSNSRFFEIGGDSLKAIELTNKIRNQFNVELELSFIFTNPTVADIAAKIEGSQHINRDEGVL</sequence>
<dbReference type="SUPFAM" id="SSF56801">
    <property type="entry name" value="Acetyl-CoA synthetase-like"/>
    <property type="match status" value="1"/>
</dbReference>
<dbReference type="PROSITE" id="PS50075">
    <property type="entry name" value="CARRIER"/>
    <property type="match status" value="3"/>
</dbReference>
<keyword evidence="7" id="KW-0045">Antibiotic biosynthesis</keyword>
<organism evidence="10 11">
    <name type="scientific">Staphylococcus lugdunensis</name>
    <dbReference type="NCBI Taxonomy" id="28035"/>
    <lineage>
        <taxon>Bacteria</taxon>
        <taxon>Bacillati</taxon>
        <taxon>Bacillota</taxon>
        <taxon>Bacilli</taxon>
        <taxon>Bacillales</taxon>
        <taxon>Staphylococcaceae</taxon>
        <taxon>Staphylococcus</taxon>
    </lineage>
</organism>
<feature type="domain" description="Carrier" evidence="9">
    <location>
        <begin position="1923"/>
        <end position="1998"/>
    </location>
</feature>
<name>A0A4Q9WCL2_STALU</name>
<dbReference type="GO" id="GO:0043041">
    <property type="term" value="P:amino acid activation for nonribosomal peptide biosynthetic process"/>
    <property type="evidence" value="ECO:0007669"/>
    <property type="project" value="TreeGrafter"/>
</dbReference>
<dbReference type="NCBIfam" id="TIGR01733">
    <property type="entry name" value="AA-adenyl-dom"/>
    <property type="match status" value="1"/>
</dbReference>
<evidence type="ECO:0000256" key="7">
    <source>
        <dbReference type="ARBA" id="ARBA00023194"/>
    </source>
</evidence>
<dbReference type="GO" id="GO:0044550">
    <property type="term" value="P:secondary metabolite biosynthetic process"/>
    <property type="evidence" value="ECO:0007669"/>
    <property type="project" value="TreeGrafter"/>
</dbReference>
<dbReference type="PANTHER" id="PTHR45527:SF10">
    <property type="entry name" value="PYOCHELIN SYNTHASE PCHF"/>
    <property type="match status" value="1"/>
</dbReference>
<dbReference type="InterPro" id="IPR036736">
    <property type="entry name" value="ACP-like_sf"/>
</dbReference>
<feature type="domain" description="Carrier" evidence="9">
    <location>
        <begin position="1375"/>
        <end position="1450"/>
    </location>
</feature>
<comment type="cofactor">
    <cofactor evidence="1">
        <name>pantetheine 4'-phosphate</name>
        <dbReference type="ChEBI" id="CHEBI:47942"/>
    </cofactor>
</comment>
<dbReference type="InterPro" id="IPR029063">
    <property type="entry name" value="SAM-dependent_MTases_sf"/>
</dbReference>
<dbReference type="SMART" id="SM00823">
    <property type="entry name" value="PKS_PP"/>
    <property type="match status" value="1"/>
</dbReference>
<dbReference type="InterPro" id="IPR020806">
    <property type="entry name" value="PKS_PP-bd"/>
</dbReference>
<dbReference type="Gene3D" id="3.40.50.150">
    <property type="entry name" value="Vaccinia Virus protein VP39"/>
    <property type="match status" value="1"/>
</dbReference>
<keyword evidence="4" id="KW-0596">Phosphopantetheine</keyword>
<dbReference type="InterPro" id="IPR001242">
    <property type="entry name" value="Condensation_dom"/>
</dbReference>
<dbReference type="InterPro" id="IPR042099">
    <property type="entry name" value="ANL_N_sf"/>
</dbReference>
<dbReference type="InterPro" id="IPR006162">
    <property type="entry name" value="Ppantetheine_attach_site"/>
</dbReference>
<dbReference type="Gene3D" id="3.30.559.30">
    <property type="entry name" value="Nonribosomal peptide synthetase, condensation domain"/>
    <property type="match status" value="2"/>
</dbReference>
<dbReference type="GO" id="GO:0003824">
    <property type="term" value="F:catalytic activity"/>
    <property type="evidence" value="ECO:0007669"/>
    <property type="project" value="InterPro"/>
</dbReference>
<evidence type="ECO:0000313" key="10">
    <source>
        <dbReference type="EMBL" id="TBW72997.1"/>
    </source>
</evidence>
<comment type="similarity">
    <text evidence="2">Belongs to the ATP-dependent AMP-binding enzyme family.</text>
</comment>
<dbReference type="PANTHER" id="PTHR45527">
    <property type="entry name" value="NONRIBOSOMAL PEPTIDE SYNTHETASE"/>
    <property type="match status" value="1"/>
</dbReference>
<evidence type="ECO:0000256" key="6">
    <source>
        <dbReference type="ARBA" id="ARBA00022598"/>
    </source>
</evidence>
<evidence type="ECO:0000256" key="4">
    <source>
        <dbReference type="ARBA" id="ARBA00022450"/>
    </source>
</evidence>
<dbReference type="Pfam" id="PF00668">
    <property type="entry name" value="Condensation"/>
    <property type="match status" value="2"/>
</dbReference>
<keyword evidence="5" id="KW-0597">Phosphoprotein</keyword>
<dbReference type="Pfam" id="PF00501">
    <property type="entry name" value="AMP-binding"/>
    <property type="match status" value="1"/>
</dbReference>
<dbReference type="RefSeq" id="WP_002491938.1">
    <property type="nucleotide sequence ID" value="NZ_AP021848.1"/>
</dbReference>
<dbReference type="InterPro" id="IPR020845">
    <property type="entry name" value="AMP-binding_CS"/>
</dbReference>
<dbReference type="GO" id="GO:0031177">
    <property type="term" value="F:phosphopantetheine binding"/>
    <property type="evidence" value="ECO:0007669"/>
    <property type="project" value="InterPro"/>
</dbReference>
<dbReference type="InterPro" id="IPR045851">
    <property type="entry name" value="AMP-bd_C_sf"/>
</dbReference>
<evidence type="ECO:0000313" key="11">
    <source>
        <dbReference type="Proteomes" id="UP000293637"/>
    </source>
</evidence>
<dbReference type="GO" id="GO:0005737">
    <property type="term" value="C:cytoplasm"/>
    <property type="evidence" value="ECO:0007669"/>
    <property type="project" value="TreeGrafter"/>
</dbReference>
<dbReference type="GeneID" id="58090207"/>
<dbReference type="PROSITE" id="PS00455">
    <property type="entry name" value="AMP_BINDING"/>
    <property type="match status" value="1"/>
</dbReference>
<evidence type="ECO:0000256" key="2">
    <source>
        <dbReference type="ARBA" id="ARBA00006432"/>
    </source>
</evidence>